<proteinExistence type="predicted"/>
<feature type="compositionally biased region" description="Polar residues" evidence="1">
    <location>
        <begin position="1"/>
        <end position="12"/>
    </location>
</feature>
<dbReference type="AlphaFoldDB" id="A0A556U3K2"/>
<name>A0A556U3K2_BAGYA</name>
<dbReference type="Proteomes" id="UP000319801">
    <property type="component" value="Unassembled WGS sequence"/>
</dbReference>
<feature type="region of interest" description="Disordered" evidence="1">
    <location>
        <begin position="1"/>
        <end position="44"/>
    </location>
</feature>
<comment type="caution">
    <text evidence="2">The sequence shown here is derived from an EMBL/GenBank/DDBJ whole genome shotgun (WGS) entry which is preliminary data.</text>
</comment>
<dbReference type="EMBL" id="VCAZ01000044">
    <property type="protein sequence ID" value="TSM36095.1"/>
    <property type="molecule type" value="Genomic_DNA"/>
</dbReference>
<evidence type="ECO:0000313" key="3">
    <source>
        <dbReference type="Proteomes" id="UP000319801"/>
    </source>
</evidence>
<protein>
    <submittedName>
        <fullName evidence="2">Uncharacterized protein</fullName>
    </submittedName>
</protein>
<accession>A0A556U3K2</accession>
<evidence type="ECO:0000256" key="1">
    <source>
        <dbReference type="SAM" id="MobiDB-lite"/>
    </source>
</evidence>
<keyword evidence="3" id="KW-1185">Reference proteome</keyword>
<reference evidence="2 3" key="1">
    <citation type="journal article" date="2019" name="Genome Biol. Evol.">
        <title>Whole-Genome Sequencing of the Giant Devil Catfish, Bagarius yarrelli.</title>
        <authorList>
            <person name="Jiang W."/>
            <person name="Lv Y."/>
            <person name="Cheng L."/>
            <person name="Yang K."/>
            <person name="Chao B."/>
            <person name="Wang X."/>
            <person name="Li Y."/>
            <person name="Pan X."/>
            <person name="You X."/>
            <person name="Zhang Y."/>
            <person name="Yang J."/>
            <person name="Li J."/>
            <person name="Zhang X."/>
            <person name="Liu S."/>
            <person name="Sun C."/>
            <person name="Yang J."/>
            <person name="Shi Q."/>
        </authorList>
    </citation>
    <scope>NUCLEOTIDE SEQUENCE [LARGE SCALE GENOMIC DNA]</scope>
    <source>
        <strain evidence="2">JWS20170419001</strain>
        <tissue evidence="2">Muscle</tissue>
    </source>
</reference>
<gene>
    <name evidence="2" type="ORF">Baya_8228</name>
</gene>
<evidence type="ECO:0000313" key="2">
    <source>
        <dbReference type="EMBL" id="TSM36095.1"/>
    </source>
</evidence>
<dbReference type="OrthoDB" id="8963016at2759"/>
<sequence>MSQRFTVSASSRSDGELGEINQLFEGDEPNPSSSDKEGAPDLAEDPANVISITNISNCSTAELKQVTAGLGACMTNRQIRVIRDSDHISHDNVSE</sequence>
<organism evidence="2 3">
    <name type="scientific">Bagarius yarrelli</name>
    <name type="common">Goonch</name>
    <name type="synonym">Bagrus yarrelli</name>
    <dbReference type="NCBI Taxonomy" id="175774"/>
    <lineage>
        <taxon>Eukaryota</taxon>
        <taxon>Metazoa</taxon>
        <taxon>Chordata</taxon>
        <taxon>Craniata</taxon>
        <taxon>Vertebrata</taxon>
        <taxon>Euteleostomi</taxon>
        <taxon>Actinopterygii</taxon>
        <taxon>Neopterygii</taxon>
        <taxon>Teleostei</taxon>
        <taxon>Ostariophysi</taxon>
        <taxon>Siluriformes</taxon>
        <taxon>Sisoridae</taxon>
        <taxon>Sisorinae</taxon>
        <taxon>Bagarius</taxon>
    </lineage>
</organism>